<dbReference type="Gene3D" id="3.10.310.30">
    <property type="match status" value="1"/>
</dbReference>
<dbReference type="Proteomes" id="UP001139006">
    <property type="component" value="Unassembled WGS sequence"/>
</dbReference>
<dbReference type="GO" id="GO:0006281">
    <property type="term" value="P:DNA repair"/>
    <property type="evidence" value="ECO:0007669"/>
    <property type="project" value="InterPro"/>
</dbReference>
<keyword evidence="11" id="KW-1185">Reference proteome</keyword>
<protein>
    <recommendedName>
        <fullName evidence="2">Single-stranded-DNA-specific exonuclease RecJ</fullName>
    </recommendedName>
</protein>
<dbReference type="GO" id="GO:0006310">
    <property type="term" value="P:DNA recombination"/>
    <property type="evidence" value="ECO:0007669"/>
    <property type="project" value="InterPro"/>
</dbReference>
<gene>
    <name evidence="10" type="primary">recJ</name>
    <name evidence="10" type="ORF">LB941_05550</name>
</gene>
<evidence type="ECO:0000256" key="1">
    <source>
        <dbReference type="ARBA" id="ARBA00005915"/>
    </source>
</evidence>
<dbReference type="Pfam" id="PF01368">
    <property type="entry name" value="DHH"/>
    <property type="match status" value="1"/>
</dbReference>
<dbReference type="SUPFAM" id="SSF64182">
    <property type="entry name" value="DHH phosphoesterases"/>
    <property type="match status" value="1"/>
</dbReference>
<feature type="domain" description="DHHA1" evidence="7">
    <location>
        <begin position="347"/>
        <end position="440"/>
    </location>
</feature>
<evidence type="ECO:0000259" key="7">
    <source>
        <dbReference type="Pfam" id="PF02272"/>
    </source>
</evidence>
<dbReference type="NCBIfam" id="TIGR00644">
    <property type="entry name" value="recJ"/>
    <property type="match status" value="1"/>
</dbReference>
<proteinExistence type="inferred from homology"/>
<name>A0A9X2FJH3_9LACO</name>
<keyword evidence="4" id="KW-0378">Hydrolase</keyword>
<feature type="domain" description="Single-stranded-DNA-specific exonuclease RecJ C-terminal" evidence="8">
    <location>
        <begin position="574"/>
        <end position="769"/>
    </location>
</feature>
<comment type="caution">
    <text evidence="10">The sequence shown here is derived from an EMBL/GenBank/DDBJ whole genome shotgun (WGS) entry which is preliminary data.</text>
</comment>
<evidence type="ECO:0000256" key="4">
    <source>
        <dbReference type="ARBA" id="ARBA00022801"/>
    </source>
</evidence>
<dbReference type="InterPro" id="IPR001667">
    <property type="entry name" value="DDH_dom"/>
</dbReference>
<feature type="domain" description="RecJ OB" evidence="9">
    <location>
        <begin position="456"/>
        <end position="563"/>
    </location>
</feature>
<evidence type="ECO:0000259" key="9">
    <source>
        <dbReference type="Pfam" id="PF17768"/>
    </source>
</evidence>
<evidence type="ECO:0000256" key="3">
    <source>
        <dbReference type="ARBA" id="ARBA00022722"/>
    </source>
</evidence>
<evidence type="ECO:0000313" key="10">
    <source>
        <dbReference type="EMBL" id="MCP0886802.1"/>
    </source>
</evidence>
<accession>A0A9X2FJH3</accession>
<dbReference type="RefSeq" id="WP_253360175.1">
    <property type="nucleotide sequence ID" value="NZ_JAIULA010000008.1"/>
</dbReference>
<evidence type="ECO:0000259" key="8">
    <source>
        <dbReference type="Pfam" id="PF10141"/>
    </source>
</evidence>
<dbReference type="InterPro" id="IPR004610">
    <property type="entry name" value="RecJ"/>
</dbReference>
<dbReference type="Pfam" id="PF02272">
    <property type="entry name" value="DHHA1"/>
    <property type="match status" value="1"/>
</dbReference>
<keyword evidence="5 10" id="KW-0269">Exonuclease</keyword>
<dbReference type="InterPro" id="IPR038763">
    <property type="entry name" value="DHH_sf"/>
</dbReference>
<feature type="domain" description="DDH" evidence="6">
    <location>
        <begin position="83"/>
        <end position="227"/>
    </location>
</feature>
<sequence length="775" mass="86776">MLEAKYDWRLPTQTDNNEIEDLSSRLAISSIVTRILYRRGYKTVDQINSFLHPSSEKIIDPFELYDMDKAIECIQEAAFSGLKIVVYGDYDVDGLTSTAVMYSTLMQLGADVTYYIPNRFEDGYGPNIEAYKCLIDKGAQLIVTVDNGVTGYEAINYAKSRGVKVVVTDHHELPEKLPEAYAIVHPRHPKGKYPFGGLSGVGVAFKVATALLEEIPSDMLDLVALGTVADVVPLISENRILVKYGLEILQRGNRLGVKSLCEVSGTKLDEITEQTIGFILAPRLNSLGRLGDANVGVELLTTENENTALSLANSCQKLNSERQELVEKITENALEHLKEQSGKHLVNLVWGENWHQGVLGIVASRLVDETGKPTVVVGIDSSNNIAKGSGRSIPSFNLFQALDGHRDKMVAFGGHHMACGLSVEPDKLEELQMILDAEAKEQQLDKRSKESLELAGKISLNSISTKLIDELQLLAPFGNENEEPVFAFDEYTTINAQAIGKNKQHLKINLASLNEKNNVSALAFSVGEKIAKIVAKPACVKFIGTLSKNVWRDKTSVQVMIKDMCLMEDSKTEIIDMRTNKLRKSLFQQDGMYIFFNSNVKQQIEEYLPQNAEAIVAKDIVKTLKAKDVTFVDCPNNLNDLKRVLTMIETEKIYTIFFSNDNAYLVGVPSREQFATLFKFIQKHTNVDIRNNLDKLAKYLKISKELLIFMIQVFFEAGFVKIENGLMSKVAQVKKEDLSQTRNFKMRQLKMKAQQVLIYSNRATLTKWLTDFINI</sequence>
<dbReference type="Pfam" id="PF17768">
    <property type="entry name" value="RecJ_OB"/>
    <property type="match status" value="1"/>
</dbReference>
<dbReference type="Pfam" id="PF10141">
    <property type="entry name" value="ssDNA-exonuc_C"/>
    <property type="match status" value="1"/>
</dbReference>
<organism evidence="10 11">
    <name type="scientific">Ligilactobacillus ubinensis</name>
    <dbReference type="NCBI Taxonomy" id="2876789"/>
    <lineage>
        <taxon>Bacteria</taxon>
        <taxon>Bacillati</taxon>
        <taxon>Bacillota</taxon>
        <taxon>Bacilli</taxon>
        <taxon>Lactobacillales</taxon>
        <taxon>Lactobacillaceae</taxon>
        <taxon>Ligilactobacillus</taxon>
    </lineage>
</organism>
<dbReference type="InterPro" id="IPR051673">
    <property type="entry name" value="SSDNA_exonuclease_RecJ"/>
</dbReference>
<keyword evidence="3" id="KW-0540">Nuclease</keyword>
<comment type="similarity">
    <text evidence="1">Belongs to the RecJ family.</text>
</comment>
<dbReference type="PANTHER" id="PTHR30255">
    <property type="entry name" value="SINGLE-STRANDED-DNA-SPECIFIC EXONUCLEASE RECJ"/>
    <property type="match status" value="1"/>
</dbReference>
<reference evidence="10 11" key="1">
    <citation type="journal article" date="2023" name="Int. J. Syst. Evol. Microbiol.">
        <title>Ligilactobacillus ubinensis sp. nov., a novel species isolated from the wild ferment of a durian fruit (Durio zibethinus).</title>
        <authorList>
            <person name="Heng Y.C."/>
            <person name="Menon N."/>
            <person name="Chen B."/>
            <person name="Loo B.Z.L."/>
            <person name="Wong G.W.J."/>
            <person name="Lim A.C.H."/>
            <person name="Silvaraju S."/>
            <person name="Kittelmann S."/>
        </authorList>
    </citation>
    <scope>NUCLEOTIDE SEQUENCE [LARGE SCALE GENOMIC DNA]</scope>
    <source>
        <strain evidence="10 11">WILCCON 0076</strain>
    </source>
</reference>
<dbReference type="Gene3D" id="3.90.1640.30">
    <property type="match status" value="1"/>
</dbReference>
<evidence type="ECO:0000256" key="5">
    <source>
        <dbReference type="ARBA" id="ARBA00022839"/>
    </source>
</evidence>
<dbReference type="GO" id="GO:0003676">
    <property type="term" value="F:nucleic acid binding"/>
    <property type="evidence" value="ECO:0007669"/>
    <property type="project" value="InterPro"/>
</dbReference>
<dbReference type="InterPro" id="IPR018779">
    <property type="entry name" value="RecJ_C"/>
</dbReference>
<dbReference type="PANTHER" id="PTHR30255:SF2">
    <property type="entry name" value="SINGLE-STRANDED-DNA-SPECIFIC EXONUCLEASE RECJ"/>
    <property type="match status" value="1"/>
</dbReference>
<dbReference type="GO" id="GO:0008409">
    <property type="term" value="F:5'-3' exonuclease activity"/>
    <property type="evidence" value="ECO:0007669"/>
    <property type="project" value="InterPro"/>
</dbReference>
<dbReference type="AlphaFoldDB" id="A0A9X2FJH3"/>
<dbReference type="EMBL" id="JAIULA010000008">
    <property type="protein sequence ID" value="MCP0886802.1"/>
    <property type="molecule type" value="Genomic_DNA"/>
</dbReference>
<evidence type="ECO:0000256" key="2">
    <source>
        <dbReference type="ARBA" id="ARBA00019841"/>
    </source>
</evidence>
<dbReference type="InterPro" id="IPR041122">
    <property type="entry name" value="RecJ_OB"/>
</dbReference>
<dbReference type="InterPro" id="IPR003156">
    <property type="entry name" value="DHHA1_dom"/>
</dbReference>
<evidence type="ECO:0000259" key="6">
    <source>
        <dbReference type="Pfam" id="PF01368"/>
    </source>
</evidence>
<evidence type="ECO:0000313" key="11">
    <source>
        <dbReference type="Proteomes" id="UP001139006"/>
    </source>
</evidence>